<organism evidence="1">
    <name type="scientific">Arundo donax</name>
    <name type="common">Giant reed</name>
    <name type="synonym">Donax arundinaceus</name>
    <dbReference type="NCBI Taxonomy" id="35708"/>
    <lineage>
        <taxon>Eukaryota</taxon>
        <taxon>Viridiplantae</taxon>
        <taxon>Streptophyta</taxon>
        <taxon>Embryophyta</taxon>
        <taxon>Tracheophyta</taxon>
        <taxon>Spermatophyta</taxon>
        <taxon>Magnoliopsida</taxon>
        <taxon>Liliopsida</taxon>
        <taxon>Poales</taxon>
        <taxon>Poaceae</taxon>
        <taxon>PACMAD clade</taxon>
        <taxon>Arundinoideae</taxon>
        <taxon>Arundineae</taxon>
        <taxon>Arundo</taxon>
    </lineage>
</organism>
<dbReference type="EMBL" id="GBRH01240565">
    <property type="protein sequence ID" value="JAD57330.1"/>
    <property type="molecule type" value="Transcribed_RNA"/>
</dbReference>
<dbReference type="AlphaFoldDB" id="A0A0A9B7Y2"/>
<name>A0A0A9B7Y2_ARUDO</name>
<evidence type="ECO:0000313" key="1">
    <source>
        <dbReference type="EMBL" id="JAD57330.1"/>
    </source>
</evidence>
<proteinExistence type="predicted"/>
<reference evidence="1" key="2">
    <citation type="journal article" date="2015" name="Data Brief">
        <title>Shoot transcriptome of the giant reed, Arundo donax.</title>
        <authorList>
            <person name="Barrero R.A."/>
            <person name="Guerrero F.D."/>
            <person name="Moolhuijzen P."/>
            <person name="Goolsby J.A."/>
            <person name="Tidwell J."/>
            <person name="Bellgard S.E."/>
            <person name="Bellgard M.I."/>
        </authorList>
    </citation>
    <scope>NUCLEOTIDE SEQUENCE</scope>
    <source>
        <tissue evidence="1">Shoot tissue taken approximately 20 cm above the soil surface</tissue>
    </source>
</reference>
<accession>A0A0A9B7Y2</accession>
<reference evidence="1" key="1">
    <citation type="submission" date="2014-09" db="EMBL/GenBank/DDBJ databases">
        <authorList>
            <person name="Magalhaes I.L.F."/>
            <person name="Oliveira U."/>
            <person name="Santos F.R."/>
            <person name="Vidigal T.H.D.A."/>
            <person name="Brescovit A.D."/>
            <person name="Santos A.J."/>
        </authorList>
    </citation>
    <scope>NUCLEOTIDE SEQUENCE</scope>
    <source>
        <tissue evidence="1">Shoot tissue taken approximately 20 cm above the soil surface</tissue>
    </source>
</reference>
<protein>
    <submittedName>
        <fullName evidence="1">Uncharacterized protein</fullName>
    </submittedName>
</protein>
<sequence>MMRSIKDMKHPDYEVHTVCSLAFFDEFMKIDSFHLLYLTIVRSMILFW</sequence>